<dbReference type="Proteomes" id="UP001218188">
    <property type="component" value="Unassembled WGS sequence"/>
</dbReference>
<accession>A0AAD6WNY2</accession>
<evidence type="ECO:0000313" key="2">
    <source>
        <dbReference type="Proteomes" id="UP001218188"/>
    </source>
</evidence>
<keyword evidence="2" id="KW-1185">Reference proteome</keyword>
<organism evidence="1 2">
    <name type="scientific">Mycena alexandri</name>
    <dbReference type="NCBI Taxonomy" id="1745969"/>
    <lineage>
        <taxon>Eukaryota</taxon>
        <taxon>Fungi</taxon>
        <taxon>Dikarya</taxon>
        <taxon>Basidiomycota</taxon>
        <taxon>Agaricomycotina</taxon>
        <taxon>Agaricomycetes</taxon>
        <taxon>Agaricomycetidae</taxon>
        <taxon>Agaricales</taxon>
        <taxon>Marasmiineae</taxon>
        <taxon>Mycenaceae</taxon>
        <taxon>Mycena</taxon>
    </lineage>
</organism>
<dbReference type="EMBL" id="JARJCM010000283">
    <property type="protein sequence ID" value="KAJ7019807.1"/>
    <property type="molecule type" value="Genomic_DNA"/>
</dbReference>
<proteinExistence type="predicted"/>
<sequence length="77" mass="8485">MTCIIVRLWSISCSCPTFTSLLLSAHRAPSRQLFELAIHHGTIGLPQYNYSMIISCSCSMPLRNTAANPPLETFLSA</sequence>
<reference evidence="1" key="1">
    <citation type="submission" date="2023-03" db="EMBL/GenBank/DDBJ databases">
        <title>Massive genome expansion in bonnet fungi (Mycena s.s.) driven by repeated elements and novel gene families across ecological guilds.</title>
        <authorList>
            <consortium name="Lawrence Berkeley National Laboratory"/>
            <person name="Harder C.B."/>
            <person name="Miyauchi S."/>
            <person name="Viragh M."/>
            <person name="Kuo A."/>
            <person name="Thoen E."/>
            <person name="Andreopoulos B."/>
            <person name="Lu D."/>
            <person name="Skrede I."/>
            <person name="Drula E."/>
            <person name="Henrissat B."/>
            <person name="Morin E."/>
            <person name="Kohler A."/>
            <person name="Barry K."/>
            <person name="LaButti K."/>
            <person name="Morin E."/>
            <person name="Salamov A."/>
            <person name="Lipzen A."/>
            <person name="Mereny Z."/>
            <person name="Hegedus B."/>
            <person name="Baldrian P."/>
            <person name="Stursova M."/>
            <person name="Weitz H."/>
            <person name="Taylor A."/>
            <person name="Grigoriev I.V."/>
            <person name="Nagy L.G."/>
            <person name="Martin F."/>
            <person name="Kauserud H."/>
        </authorList>
    </citation>
    <scope>NUCLEOTIDE SEQUENCE</scope>
    <source>
        <strain evidence="1">CBHHK200</strain>
    </source>
</reference>
<protein>
    <submittedName>
        <fullName evidence="1">Uncharacterized protein</fullName>
    </submittedName>
</protein>
<name>A0AAD6WNY2_9AGAR</name>
<evidence type="ECO:0000313" key="1">
    <source>
        <dbReference type="EMBL" id="KAJ7019807.1"/>
    </source>
</evidence>
<gene>
    <name evidence="1" type="ORF">C8F04DRAFT_1146727</name>
</gene>
<comment type="caution">
    <text evidence="1">The sequence shown here is derived from an EMBL/GenBank/DDBJ whole genome shotgun (WGS) entry which is preliminary data.</text>
</comment>
<dbReference type="AlphaFoldDB" id="A0AAD6WNY2"/>